<feature type="compositionally biased region" description="Basic and acidic residues" evidence="1">
    <location>
        <begin position="110"/>
        <end position="121"/>
    </location>
</feature>
<evidence type="ECO:0000256" key="1">
    <source>
        <dbReference type="SAM" id="MobiDB-lite"/>
    </source>
</evidence>
<dbReference type="Proteomes" id="UP001230188">
    <property type="component" value="Unassembled WGS sequence"/>
</dbReference>
<accession>A0AAD7XHR0</accession>
<feature type="region of interest" description="Disordered" evidence="1">
    <location>
        <begin position="1"/>
        <end position="210"/>
    </location>
</feature>
<keyword evidence="3" id="KW-1185">Reference proteome</keyword>
<evidence type="ECO:0000313" key="2">
    <source>
        <dbReference type="EMBL" id="KAJ8598589.1"/>
    </source>
</evidence>
<gene>
    <name evidence="2" type="ORF">CTAYLR_001725</name>
</gene>
<sequence length="226" mass="25067">MIRASSKPSTVPLPKHEADGSGRDMYMSGLERPPISCKMAIQAPPCPMRGRTDPIPTYQASGSGRDLHMREGGPIPATGKSKFSERPPVSPPRPARPRTDPPVRYWNDGTGRDMHLSRDRAPPGLLTKRPRTQGKGCVRTDLLPPFSPSGSGRDTFHRVEYGEKPDPWVLRSYPTPVSKRAPSRRQNVDDRRRQLRTARRLSSPKPVHANITPGLIKAGSFLRAFP</sequence>
<protein>
    <submittedName>
        <fullName evidence="2">Uncharacterized protein</fullName>
    </submittedName>
</protein>
<proteinExistence type="predicted"/>
<name>A0AAD7XHR0_9STRA</name>
<organism evidence="2 3">
    <name type="scientific">Chrysophaeum taylorii</name>
    <dbReference type="NCBI Taxonomy" id="2483200"/>
    <lineage>
        <taxon>Eukaryota</taxon>
        <taxon>Sar</taxon>
        <taxon>Stramenopiles</taxon>
        <taxon>Ochrophyta</taxon>
        <taxon>Pelagophyceae</taxon>
        <taxon>Pelagomonadales</taxon>
        <taxon>Pelagomonadaceae</taxon>
        <taxon>Chrysophaeum</taxon>
    </lineage>
</organism>
<dbReference type="EMBL" id="JAQMWT010000670">
    <property type="protein sequence ID" value="KAJ8598589.1"/>
    <property type="molecule type" value="Genomic_DNA"/>
</dbReference>
<evidence type="ECO:0000313" key="3">
    <source>
        <dbReference type="Proteomes" id="UP001230188"/>
    </source>
</evidence>
<reference evidence="2" key="1">
    <citation type="submission" date="2023-01" db="EMBL/GenBank/DDBJ databases">
        <title>Metagenome sequencing of chrysophaentin producing Chrysophaeum taylorii.</title>
        <authorList>
            <person name="Davison J."/>
            <person name="Bewley C."/>
        </authorList>
    </citation>
    <scope>NUCLEOTIDE SEQUENCE</scope>
    <source>
        <strain evidence="2">NIES-1699</strain>
    </source>
</reference>
<comment type="caution">
    <text evidence="2">The sequence shown here is derived from an EMBL/GenBank/DDBJ whole genome shotgun (WGS) entry which is preliminary data.</text>
</comment>
<dbReference type="AlphaFoldDB" id="A0AAD7XHR0"/>
<feature type="compositionally biased region" description="Basic and acidic residues" evidence="1">
    <location>
        <begin position="154"/>
        <end position="166"/>
    </location>
</feature>